<keyword evidence="1" id="KW-0963">Cytoplasm</keyword>
<dbReference type="InterPro" id="IPR020472">
    <property type="entry name" value="WD40_PAC1"/>
</dbReference>
<dbReference type="GO" id="GO:0004674">
    <property type="term" value="F:protein serine/threonine kinase activity"/>
    <property type="evidence" value="ECO:0007669"/>
    <property type="project" value="UniProtKB-KW"/>
</dbReference>
<dbReference type="PANTHER" id="PTHR19849">
    <property type="entry name" value="PHOSPHOLIPASE A-2-ACTIVATING PROTEIN"/>
    <property type="match status" value="1"/>
</dbReference>
<dbReference type="InterPro" id="IPR019775">
    <property type="entry name" value="WD40_repeat_CS"/>
</dbReference>
<evidence type="ECO:0000256" key="3">
    <source>
        <dbReference type="ARBA" id="ARBA00022737"/>
    </source>
</evidence>
<dbReference type="SMART" id="SM00320">
    <property type="entry name" value="WD40"/>
    <property type="match status" value="7"/>
</dbReference>
<keyword evidence="7" id="KW-1185">Reference proteome</keyword>
<dbReference type="PRINTS" id="PR00320">
    <property type="entry name" value="GPROTEINBRPT"/>
</dbReference>
<dbReference type="PROSITE" id="PS50011">
    <property type="entry name" value="PROTEIN_KINASE_DOM"/>
    <property type="match status" value="1"/>
</dbReference>
<dbReference type="Gene3D" id="2.130.10.10">
    <property type="entry name" value="YVTN repeat-like/Quinoprotein amine dehydrogenase"/>
    <property type="match status" value="3"/>
</dbReference>
<dbReference type="PROSITE" id="PS00678">
    <property type="entry name" value="WD_REPEATS_1"/>
    <property type="match status" value="2"/>
</dbReference>
<dbReference type="GO" id="GO:0043130">
    <property type="term" value="F:ubiquitin binding"/>
    <property type="evidence" value="ECO:0007669"/>
    <property type="project" value="TreeGrafter"/>
</dbReference>
<dbReference type="Proteomes" id="UP000182190">
    <property type="component" value="Unassembled WGS sequence"/>
</dbReference>
<proteinExistence type="predicted"/>
<dbReference type="PANTHER" id="PTHR19849:SF0">
    <property type="entry name" value="PHOSPHOLIPASE A-2-ACTIVATING PROTEIN"/>
    <property type="match status" value="1"/>
</dbReference>
<dbReference type="SUPFAM" id="SSF56112">
    <property type="entry name" value="Protein kinase-like (PK-like)"/>
    <property type="match status" value="1"/>
</dbReference>
<dbReference type="PROSITE" id="PS50082">
    <property type="entry name" value="WD_REPEATS_2"/>
    <property type="match status" value="5"/>
</dbReference>
<sequence length="711" mass="78234">MLLFEKAKLEQKPSYKLTTTLQPRSGFSINVSYCLNPKCPNPTDPANENRRTCCQCGSELLLEGRYRVIKQLGGGGFGKTFEIDDQGKCKVVKVLLKNHPKAVSLFKQEAKVLSQLNHPGIPKVDPDGYFTYLPKGSEEALHCLVMEKIEGQNLQDWMKERKKEPISQELALAWLKELTEILEQVHNLQYFHRDIKPQNIMRKPNGQLVLIDFGTAREVTETFVIKINEGQNVTGIVSPGYTPPEQTNGKAVPQSDFFALGRTFIYLLTGKPPTAYPENPRTGKLLWRKGAPNLSDQFASTIDYLMAPFPGNRPQTPQAILQCLADIKPVGAQKEAAEPSPKDKKTPEPSLLERLQGFNFSIPKITFPQIQLKYFWVLGTSLMILGGVYTQIDGYIRYGFIPVNPILILKGLPGSIFLEGYERAVGQIYAVAISPNNKNLAVGSFGAIRIWDLTTDVKPRTIAAHSSWVKALAISPNGATIASGSNDKTIRLWDLKDGNRIRTIEGHTEGVNIVVFSPDGQTLASGSDDKTILLWPLNPGGRQLKFVGHEGSVHALAFSPDGQTLASGGSDQTIRLWNLQTGTRKRSILGHDGPINAVVYHPDGKTLISAGDDGTVRLWNPNTGEQKALWKANNNPVKSLAITKDGKTLVSGGDSVIVWDFKTGKKLATLWGHYQPINALAVSSNGEIIVSGSEDKTIKIWKMPQSVVSDP</sequence>
<keyword evidence="6" id="KW-0723">Serine/threonine-protein kinase</keyword>
<keyword evidence="2 4" id="KW-0853">WD repeat</keyword>
<name>A0A7Z9BXU0_9CYAN</name>
<evidence type="ECO:0000256" key="1">
    <source>
        <dbReference type="ARBA" id="ARBA00022490"/>
    </source>
</evidence>
<keyword evidence="3" id="KW-0677">Repeat</keyword>
<protein>
    <submittedName>
        <fullName evidence="6">Serine/Threonine protein kinase with WD40 repeats</fullName>
    </submittedName>
</protein>
<dbReference type="CDD" id="cd00200">
    <property type="entry name" value="WD40"/>
    <property type="match status" value="1"/>
</dbReference>
<dbReference type="GO" id="GO:0005524">
    <property type="term" value="F:ATP binding"/>
    <property type="evidence" value="ECO:0007669"/>
    <property type="project" value="InterPro"/>
</dbReference>
<feature type="repeat" description="WD" evidence="4">
    <location>
        <begin position="670"/>
        <end position="703"/>
    </location>
</feature>
<dbReference type="SUPFAM" id="SSF50978">
    <property type="entry name" value="WD40 repeat-like"/>
    <property type="match status" value="1"/>
</dbReference>
<feature type="domain" description="Protein kinase" evidence="5">
    <location>
        <begin position="66"/>
        <end position="325"/>
    </location>
</feature>
<evidence type="ECO:0000256" key="4">
    <source>
        <dbReference type="PROSITE-ProRule" id="PRU00221"/>
    </source>
</evidence>
<feature type="repeat" description="WD" evidence="4">
    <location>
        <begin position="588"/>
        <end position="629"/>
    </location>
</feature>
<feature type="repeat" description="WD" evidence="4">
    <location>
        <begin position="546"/>
        <end position="587"/>
    </location>
</feature>
<dbReference type="CDD" id="cd20335">
    <property type="entry name" value="BRcat_RBR"/>
    <property type="match status" value="1"/>
</dbReference>
<dbReference type="InterPro" id="IPR011009">
    <property type="entry name" value="Kinase-like_dom_sf"/>
</dbReference>
<comment type="caution">
    <text evidence="6">The sequence shown here is derived from an EMBL/GenBank/DDBJ whole genome shotgun (WGS) entry which is preliminary data.</text>
</comment>
<feature type="repeat" description="WD" evidence="4">
    <location>
        <begin position="504"/>
        <end position="538"/>
    </location>
</feature>
<evidence type="ECO:0000259" key="5">
    <source>
        <dbReference type="PROSITE" id="PS50011"/>
    </source>
</evidence>
<dbReference type="InterPro" id="IPR015943">
    <property type="entry name" value="WD40/YVTN_repeat-like_dom_sf"/>
</dbReference>
<dbReference type="GO" id="GO:0010992">
    <property type="term" value="P:ubiquitin recycling"/>
    <property type="evidence" value="ECO:0007669"/>
    <property type="project" value="TreeGrafter"/>
</dbReference>
<dbReference type="SMART" id="SM00220">
    <property type="entry name" value="S_TKc"/>
    <property type="match status" value="1"/>
</dbReference>
<accession>A0A7Z9BXU0</accession>
<dbReference type="NCBIfam" id="NF045510">
    <property type="entry name" value="4Cys_prefix_kin"/>
    <property type="match status" value="1"/>
</dbReference>
<dbReference type="GO" id="GO:0005737">
    <property type="term" value="C:cytoplasm"/>
    <property type="evidence" value="ECO:0007669"/>
    <property type="project" value="UniProtKB-ARBA"/>
</dbReference>
<dbReference type="Pfam" id="PF00400">
    <property type="entry name" value="WD40"/>
    <property type="match status" value="7"/>
</dbReference>
<keyword evidence="6" id="KW-0418">Kinase</keyword>
<dbReference type="Gene3D" id="1.10.510.10">
    <property type="entry name" value="Transferase(Phosphotransferase) domain 1"/>
    <property type="match status" value="1"/>
</dbReference>
<dbReference type="EMBL" id="CZCS02000202">
    <property type="protein sequence ID" value="VXD21972.1"/>
    <property type="molecule type" value="Genomic_DNA"/>
</dbReference>
<gene>
    <name evidence="6" type="ORF">PL9631_600049</name>
</gene>
<organism evidence="6 7">
    <name type="scientific">Planktothrix paucivesiculata PCC 9631</name>
    <dbReference type="NCBI Taxonomy" id="671071"/>
    <lineage>
        <taxon>Bacteria</taxon>
        <taxon>Bacillati</taxon>
        <taxon>Cyanobacteriota</taxon>
        <taxon>Cyanophyceae</taxon>
        <taxon>Oscillatoriophycideae</taxon>
        <taxon>Oscillatoriales</taxon>
        <taxon>Microcoleaceae</taxon>
        <taxon>Planktothrix</taxon>
    </lineage>
</organism>
<dbReference type="AlphaFoldDB" id="A0A7Z9BXU0"/>
<dbReference type="InterPro" id="IPR036322">
    <property type="entry name" value="WD40_repeat_dom_sf"/>
</dbReference>
<evidence type="ECO:0000313" key="6">
    <source>
        <dbReference type="EMBL" id="VXD21972.1"/>
    </source>
</evidence>
<evidence type="ECO:0000256" key="2">
    <source>
        <dbReference type="ARBA" id="ARBA00022574"/>
    </source>
</evidence>
<dbReference type="GO" id="GO:0043161">
    <property type="term" value="P:proteasome-mediated ubiquitin-dependent protein catabolic process"/>
    <property type="evidence" value="ECO:0007669"/>
    <property type="project" value="TreeGrafter"/>
</dbReference>
<dbReference type="InterPro" id="IPR000719">
    <property type="entry name" value="Prot_kinase_dom"/>
</dbReference>
<dbReference type="PROSITE" id="PS50294">
    <property type="entry name" value="WD_REPEATS_REGION"/>
    <property type="match status" value="5"/>
</dbReference>
<dbReference type="InterPro" id="IPR001680">
    <property type="entry name" value="WD40_rpt"/>
</dbReference>
<dbReference type="Pfam" id="PF00069">
    <property type="entry name" value="Pkinase"/>
    <property type="match status" value="1"/>
</dbReference>
<dbReference type="CDD" id="cd14014">
    <property type="entry name" value="STKc_PknB_like"/>
    <property type="match status" value="1"/>
</dbReference>
<reference evidence="6" key="1">
    <citation type="submission" date="2019-10" db="EMBL/GenBank/DDBJ databases">
        <authorList>
            <consortium name="Genoscope - CEA"/>
            <person name="William W."/>
        </authorList>
    </citation>
    <scope>NUCLEOTIDE SEQUENCE [LARGE SCALE GENOMIC DNA]</scope>
    <source>
        <strain evidence="6">BBR_PRJEB10994</strain>
    </source>
</reference>
<evidence type="ECO:0000313" key="7">
    <source>
        <dbReference type="Proteomes" id="UP000182190"/>
    </source>
</evidence>
<keyword evidence="6" id="KW-0808">Transferase</keyword>
<feature type="repeat" description="WD" evidence="4">
    <location>
        <begin position="462"/>
        <end position="503"/>
    </location>
</feature>